<keyword evidence="2" id="KW-0479">Metal-binding</keyword>
<comment type="cofactor">
    <cofactor evidence="1">
        <name>a divalent metal cation</name>
        <dbReference type="ChEBI" id="CHEBI:60240"/>
    </cofactor>
</comment>
<feature type="domain" description="DDE Tnp4" evidence="3">
    <location>
        <begin position="30"/>
        <end position="109"/>
    </location>
</feature>
<accession>A0AAV2YTT6</accession>
<organism evidence="4 5">
    <name type="scientific">Lagenidium giganteum</name>
    <dbReference type="NCBI Taxonomy" id="4803"/>
    <lineage>
        <taxon>Eukaryota</taxon>
        <taxon>Sar</taxon>
        <taxon>Stramenopiles</taxon>
        <taxon>Oomycota</taxon>
        <taxon>Peronosporomycetes</taxon>
        <taxon>Pythiales</taxon>
        <taxon>Pythiaceae</taxon>
    </lineage>
</organism>
<dbReference type="GO" id="GO:0046872">
    <property type="term" value="F:metal ion binding"/>
    <property type="evidence" value="ECO:0007669"/>
    <property type="project" value="UniProtKB-KW"/>
</dbReference>
<evidence type="ECO:0000256" key="2">
    <source>
        <dbReference type="ARBA" id="ARBA00022723"/>
    </source>
</evidence>
<name>A0AAV2YTT6_9STRA</name>
<dbReference type="Proteomes" id="UP001146120">
    <property type="component" value="Unassembled WGS sequence"/>
</dbReference>
<sequence>VRLPQTSTEWQAILEGFEDIAGVPYVCGAIDCTLINVPRFADWEGWYCREGFPAFNVQAVVDHNKRFMAYSIRPGSSNDKAVFNMSSFGQHVHKQIPKGCFFVGDAGYQFYIQSERT</sequence>
<dbReference type="EMBL" id="DAKRPA010000180">
    <property type="protein sequence ID" value="DAZ96029.1"/>
    <property type="molecule type" value="Genomic_DNA"/>
</dbReference>
<evidence type="ECO:0000313" key="4">
    <source>
        <dbReference type="EMBL" id="DAZ96029.1"/>
    </source>
</evidence>
<protein>
    <recommendedName>
        <fullName evidence="3">DDE Tnp4 domain-containing protein</fullName>
    </recommendedName>
</protein>
<evidence type="ECO:0000256" key="1">
    <source>
        <dbReference type="ARBA" id="ARBA00001968"/>
    </source>
</evidence>
<dbReference type="InterPro" id="IPR027806">
    <property type="entry name" value="HARBI1_dom"/>
</dbReference>
<reference evidence="4" key="1">
    <citation type="submission" date="2022-11" db="EMBL/GenBank/DDBJ databases">
        <authorList>
            <person name="Morgan W.R."/>
            <person name="Tartar A."/>
        </authorList>
    </citation>
    <scope>NUCLEOTIDE SEQUENCE</scope>
    <source>
        <strain evidence="4">ARSEF 373</strain>
    </source>
</reference>
<reference evidence="4" key="2">
    <citation type="journal article" date="2023" name="Microbiol Resour">
        <title>Decontamination and Annotation of the Draft Genome Sequence of the Oomycete Lagenidium giganteum ARSEF 373.</title>
        <authorList>
            <person name="Morgan W.R."/>
            <person name="Tartar A."/>
        </authorList>
    </citation>
    <scope>NUCLEOTIDE SEQUENCE</scope>
    <source>
        <strain evidence="4">ARSEF 373</strain>
    </source>
</reference>
<comment type="caution">
    <text evidence="4">The sequence shown here is derived from an EMBL/GenBank/DDBJ whole genome shotgun (WGS) entry which is preliminary data.</text>
</comment>
<feature type="non-terminal residue" evidence="4">
    <location>
        <position position="1"/>
    </location>
</feature>
<evidence type="ECO:0000313" key="5">
    <source>
        <dbReference type="Proteomes" id="UP001146120"/>
    </source>
</evidence>
<proteinExistence type="predicted"/>
<keyword evidence="5" id="KW-1185">Reference proteome</keyword>
<dbReference type="Pfam" id="PF13359">
    <property type="entry name" value="DDE_Tnp_4"/>
    <property type="match status" value="1"/>
</dbReference>
<evidence type="ECO:0000259" key="3">
    <source>
        <dbReference type="Pfam" id="PF13359"/>
    </source>
</evidence>
<gene>
    <name evidence="4" type="ORF">N0F65_000024</name>
</gene>
<dbReference type="AlphaFoldDB" id="A0AAV2YTT6"/>